<dbReference type="SUPFAM" id="SSF54236">
    <property type="entry name" value="Ubiquitin-like"/>
    <property type="match status" value="1"/>
</dbReference>
<dbReference type="PANTHER" id="PTHR23333">
    <property type="entry name" value="UBX DOMAIN CONTAINING PROTEIN"/>
    <property type="match status" value="1"/>
</dbReference>
<dbReference type="Proteomes" id="UP001476798">
    <property type="component" value="Unassembled WGS sequence"/>
</dbReference>
<evidence type="ECO:0000259" key="2">
    <source>
        <dbReference type="PROSITE" id="PS50033"/>
    </source>
</evidence>
<comment type="caution">
    <text evidence="3">The sequence shown here is derived from an EMBL/GenBank/DDBJ whole genome shotgun (WGS) entry which is preliminary data.</text>
</comment>
<evidence type="ECO:0000313" key="4">
    <source>
        <dbReference type="Proteomes" id="UP001476798"/>
    </source>
</evidence>
<feature type="compositionally biased region" description="Polar residues" evidence="1">
    <location>
        <begin position="49"/>
        <end position="75"/>
    </location>
</feature>
<dbReference type="PANTHER" id="PTHR23333:SF24">
    <property type="entry name" value="NSFL1 COFACTOR P47"/>
    <property type="match status" value="1"/>
</dbReference>
<proteinExistence type="predicted"/>
<name>A0ABV0NNF9_9TELE</name>
<sequence length="97" mass="10486">MEDHRDEDFAKPKLAFKAFEGEGQKLGSLINVVSSPFFSSATPELVSAPPTSQQDQAANEAQASSSVSLDSTQPTTNIQIRLADGGKLVQKFNHTHR</sequence>
<keyword evidence="4" id="KW-1185">Reference proteome</keyword>
<feature type="region of interest" description="Disordered" evidence="1">
    <location>
        <begin position="41"/>
        <end position="75"/>
    </location>
</feature>
<dbReference type="Gene3D" id="3.10.20.90">
    <property type="entry name" value="Phosphatidylinositol 3-kinase Catalytic Subunit, Chain A, domain 1"/>
    <property type="match status" value="1"/>
</dbReference>
<evidence type="ECO:0000313" key="3">
    <source>
        <dbReference type="EMBL" id="MEQ2172571.1"/>
    </source>
</evidence>
<dbReference type="InterPro" id="IPR029071">
    <property type="entry name" value="Ubiquitin-like_domsf"/>
</dbReference>
<gene>
    <name evidence="3" type="primary">NSFL1C_2</name>
    <name evidence="3" type="ORF">GOODEAATRI_022488</name>
</gene>
<organism evidence="3 4">
    <name type="scientific">Goodea atripinnis</name>
    <dbReference type="NCBI Taxonomy" id="208336"/>
    <lineage>
        <taxon>Eukaryota</taxon>
        <taxon>Metazoa</taxon>
        <taxon>Chordata</taxon>
        <taxon>Craniata</taxon>
        <taxon>Vertebrata</taxon>
        <taxon>Euteleostomi</taxon>
        <taxon>Actinopterygii</taxon>
        <taxon>Neopterygii</taxon>
        <taxon>Teleostei</taxon>
        <taxon>Neoteleostei</taxon>
        <taxon>Acanthomorphata</taxon>
        <taxon>Ovalentaria</taxon>
        <taxon>Atherinomorphae</taxon>
        <taxon>Cyprinodontiformes</taxon>
        <taxon>Goodeidae</taxon>
        <taxon>Goodea</taxon>
    </lineage>
</organism>
<dbReference type="EMBL" id="JAHRIO010042286">
    <property type="protein sequence ID" value="MEQ2172571.1"/>
    <property type="molecule type" value="Genomic_DNA"/>
</dbReference>
<dbReference type="InterPro" id="IPR001012">
    <property type="entry name" value="UBX_dom"/>
</dbReference>
<evidence type="ECO:0000256" key="1">
    <source>
        <dbReference type="SAM" id="MobiDB-lite"/>
    </source>
</evidence>
<reference evidence="3 4" key="1">
    <citation type="submission" date="2021-06" db="EMBL/GenBank/DDBJ databases">
        <authorList>
            <person name="Palmer J.M."/>
        </authorList>
    </citation>
    <scope>NUCLEOTIDE SEQUENCE [LARGE SCALE GENOMIC DNA]</scope>
    <source>
        <strain evidence="3 4">GA_2019</strain>
        <tissue evidence="3">Muscle</tissue>
    </source>
</reference>
<dbReference type="PROSITE" id="PS50033">
    <property type="entry name" value="UBX"/>
    <property type="match status" value="1"/>
</dbReference>
<accession>A0ABV0NNF9</accession>
<feature type="domain" description="UBX" evidence="2">
    <location>
        <begin position="71"/>
        <end position="97"/>
    </location>
</feature>
<protein>
    <submittedName>
        <fullName evidence="3">NSFL1 cofactor p47</fullName>
    </submittedName>
</protein>
<dbReference type="Pfam" id="PF00789">
    <property type="entry name" value="UBX"/>
    <property type="match status" value="1"/>
</dbReference>